<feature type="transmembrane region" description="Helical" evidence="2">
    <location>
        <begin position="196"/>
        <end position="218"/>
    </location>
</feature>
<dbReference type="AlphaFoldDB" id="A0A444YYU2"/>
<evidence type="ECO:0000256" key="1">
    <source>
        <dbReference type="SAM" id="Coils"/>
    </source>
</evidence>
<feature type="coiled-coil region" evidence="1">
    <location>
        <begin position="83"/>
        <end position="144"/>
    </location>
</feature>
<feature type="transmembrane region" description="Helical" evidence="2">
    <location>
        <begin position="170"/>
        <end position="190"/>
    </location>
</feature>
<evidence type="ECO:0000313" key="4">
    <source>
        <dbReference type="Proteomes" id="UP000289738"/>
    </source>
</evidence>
<accession>A0A444YYU2</accession>
<dbReference type="PANTHER" id="PTHR36383">
    <property type="entry name" value="OS09G0529350 PROTEIN"/>
    <property type="match status" value="1"/>
</dbReference>
<dbReference type="STRING" id="3818.A0A444YYU2"/>
<sequence>MKVLNPCTLVLMNSIAVPSRSLPFIKSFRASSKSFPPLTCFCSINNSNSSESEEKRVSLTGIVNEQVEELLSKEENKSILDGLEKASLRVDMAKKQLAIIEEQELAAKKFRDYVNKLERQASEIAECQREISEAKALVEEAERALLVSESGAEDGEEIDRDKERLESVKAASIAALVGTLSGLPICLTQVTDTTQLLLPLAINFISCILFGVTFRYAVRRNLDDVNLKTGVAAAFGVVKGLATLGGGPVLELNLDSFLSHALDGTIYVAESFFIFVCAAVALDYCFKTRLLSPFPIDRSI</sequence>
<keyword evidence="2" id="KW-0472">Membrane</keyword>
<protein>
    <recommendedName>
        <fullName evidence="5">Homer protein</fullName>
    </recommendedName>
</protein>
<dbReference type="PANTHER" id="PTHR36383:SF1">
    <property type="entry name" value="PROTEIN, PUTATIVE-RELATED"/>
    <property type="match status" value="1"/>
</dbReference>
<comment type="caution">
    <text evidence="3">The sequence shown here is derived from an EMBL/GenBank/DDBJ whole genome shotgun (WGS) entry which is preliminary data.</text>
</comment>
<keyword evidence="4" id="KW-1185">Reference proteome</keyword>
<evidence type="ECO:0008006" key="5">
    <source>
        <dbReference type="Google" id="ProtNLM"/>
    </source>
</evidence>
<name>A0A444YYU2_ARAHY</name>
<dbReference type="Proteomes" id="UP000289738">
    <property type="component" value="Chromosome B05"/>
</dbReference>
<keyword evidence="2" id="KW-1133">Transmembrane helix</keyword>
<proteinExistence type="predicted"/>
<reference evidence="3 4" key="1">
    <citation type="submission" date="2019-01" db="EMBL/GenBank/DDBJ databases">
        <title>Sequencing of cultivated peanut Arachis hypogaea provides insights into genome evolution and oil improvement.</title>
        <authorList>
            <person name="Chen X."/>
        </authorList>
    </citation>
    <scope>NUCLEOTIDE SEQUENCE [LARGE SCALE GENOMIC DNA]</scope>
    <source>
        <strain evidence="4">cv. Fuhuasheng</strain>
        <tissue evidence="3">Leaves</tissue>
    </source>
</reference>
<keyword evidence="1" id="KW-0175">Coiled coil</keyword>
<dbReference type="OrthoDB" id="198474at2759"/>
<dbReference type="EMBL" id="SDMP01000015">
    <property type="protein sequence ID" value="RYR07088.1"/>
    <property type="molecule type" value="Genomic_DNA"/>
</dbReference>
<evidence type="ECO:0000313" key="3">
    <source>
        <dbReference type="EMBL" id="RYR07088.1"/>
    </source>
</evidence>
<dbReference type="SMR" id="A0A444YYU2"/>
<organism evidence="3 4">
    <name type="scientific">Arachis hypogaea</name>
    <name type="common">Peanut</name>
    <dbReference type="NCBI Taxonomy" id="3818"/>
    <lineage>
        <taxon>Eukaryota</taxon>
        <taxon>Viridiplantae</taxon>
        <taxon>Streptophyta</taxon>
        <taxon>Embryophyta</taxon>
        <taxon>Tracheophyta</taxon>
        <taxon>Spermatophyta</taxon>
        <taxon>Magnoliopsida</taxon>
        <taxon>eudicotyledons</taxon>
        <taxon>Gunneridae</taxon>
        <taxon>Pentapetalae</taxon>
        <taxon>rosids</taxon>
        <taxon>fabids</taxon>
        <taxon>Fabales</taxon>
        <taxon>Fabaceae</taxon>
        <taxon>Papilionoideae</taxon>
        <taxon>50 kb inversion clade</taxon>
        <taxon>dalbergioids sensu lato</taxon>
        <taxon>Dalbergieae</taxon>
        <taxon>Pterocarpus clade</taxon>
        <taxon>Arachis</taxon>
    </lineage>
</organism>
<feature type="transmembrane region" description="Helical" evidence="2">
    <location>
        <begin position="266"/>
        <end position="286"/>
    </location>
</feature>
<keyword evidence="2" id="KW-0812">Transmembrane</keyword>
<gene>
    <name evidence="3" type="ORF">Ahy_B05g074406</name>
</gene>
<evidence type="ECO:0000256" key="2">
    <source>
        <dbReference type="SAM" id="Phobius"/>
    </source>
</evidence>
<feature type="transmembrane region" description="Helical" evidence="2">
    <location>
        <begin position="225"/>
        <end position="246"/>
    </location>
</feature>
<dbReference type="Gramene" id="arahy.Tifrunner.gnm2.ann2.Ah15g494500.1">
    <property type="protein sequence ID" value="arahy.Tifrunner.gnm2.ann2.Ah15g494500.1-CDS"/>
    <property type="gene ID" value="arahy.Tifrunner.gnm2.ann2.Ah15g494500"/>
</dbReference>